<reference evidence="1" key="2">
    <citation type="journal article" date="2020" name="Nat. Commun.">
        <title>Large-scale genome sequencing of mycorrhizal fungi provides insights into the early evolution of symbiotic traits.</title>
        <authorList>
            <person name="Miyauchi S."/>
            <person name="Kiss E."/>
            <person name="Kuo A."/>
            <person name="Drula E."/>
            <person name="Kohler A."/>
            <person name="Sanchez-Garcia M."/>
            <person name="Morin E."/>
            <person name="Andreopoulos B."/>
            <person name="Barry K.W."/>
            <person name="Bonito G."/>
            <person name="Buee M."/>
            <person name="Carver A."/>
            <person name="Chen C."/>
            <person name="Cichocki N."/>
            <person name="Clum A."/>
            <person name="Culley D."/>
            <person name="Crous P.W."/>
            <person name="Fauchery L."/>
            <person name="Girlanda M."/>
            <person name="Hayes R.D."/>
            <person name="Keri Z."/>
            <person name="LaButti K."/>
            <person name="Lipzen A."/>
            <person name="Lombard V."/>
            <person name="Magnuson J."/>
            <person name="Maillard F."/>
            <person name="Murat C."/>
            <person name="Nolan M."/>
            <person name="Ohm R.A."/>
            <person name="Pangilinan J."/>
            <person name="Pereira M.F."/>
            <person name="Perotto S."/>
            <person name="Peter M."/>
            <person name="Pfister S."/>
            <person name="Riley R."/>
            <person name="Sitrit Y."/>
            <person name="Stielow J.B."/>
            <person name="Szollosi G."/>
            <person name="Zifcakova L."/>
            <person name="Stursova M."/>
            <person name="Spatafora J.W."/>
            <person name="Tedersoo L."/>
            <person name="Vaario L.M."/>
            <person name="Yamada A."/>
            <person name="Yan M."/>
            <person name="Wang P."/>
            <person name="Xu J."/>
            <person name="Bruns T."/>
            <person name="Baldrian P."/>
            <person name="Vilgalys R."/>
            <person name="Dunand C."/>
            <person name="Henrissat B."/>
            <person name="Grigoriev I.V."/>
            <person name="Hibbett D."/>
            <person name="Nagy L.G."/>
            <person name="Martin F.M."/>
        </authorList>
    </citation>
    <scope>NUCLEOTIDE SEQUENCE</scope>
    <source>
        <strain evidence="1">P2</strain>
    </source>
</reference>
<sequence length="145" mass="16172">MVGGDLHWIWTGYEIYQEVDYVYGLKALQEGDGFPVAQSALNIVELAISTLYLYSTYVLDSPVAPLFGFSANLMTLSKTILYIAQEYFCGFCNIGHNTAKDIFFFYVCTNCLWILFPTLIIIRLGKNIATSLGVAQSVANKKKGQ</sequence>
<protein>
    <submittedName>
        <fullName evidence="1">Uncharacterized protein</fullName>
    </submittedName>
</protein>
<reference evidence="1" key="1">
    <citation type="submission" date="2019-10" db="EMBL/GenBank/DDBJ databases">
        <authorList>
            <consortium name="DOE Joint Genome Institute"/>
            <person name="Kuo A."/>
            <person name="Miyauchi S."/>
            <person name="Kiss E."/>
            <person name="Drula E."/>
            <person name="Kohler A."/>
            <person name="Sanchez-Garcia M."/>
            <person name="Andreopoulos B."/>
            <person name="Barry K.W."/>
            <person name="Bonito G."/>
            <person name="Buee M."/>
            <person name="Carver A."/>
            <person name="Chen C."/>
            <person name="Cichocki N."/>
            <person name="Clum A."/>
            <person name="Culley D."/>
            <person name="Crous P.W."/>
            <person name="Fauchery L."/>
            <person name="Girlanda M."/>
            <person name="Hayes R."/>
            <person name="Keri Z."/>
            <person name="Labutti K."/>
            <person name="Lipzen A."/>
            <person name="Lombard V."/>
            <person name="Magnuson J."/>
            <person name="Maillard F."/>
            <person name="Morin E."/>
            <person name="Murat C."/>
            <person name="Nolan M."/>
            <person name="Ohm R."/>
            <person name="Pangilinan J."/>
            <person name="Pereira M."/>
            <person name="Perotto S."/>
            <person name="Peter M."/>
            <person name="Riley R."/>
            <person name="Sitrit Y."/>
            <person name="Stielow B."/>
            <person name="Szollosi G."/>
            <person name="Zifcakova L."/>
            <person name="Stursova M."/>
            <person name="Spatafora J.W."/>
            <person name="Tedersoo L."/>
            <person name="Vaario L.-M."/>
            <person name="Yamada A."/>
            <person name="Yan M."/>
            <person name="Wang P."/>
            <person name="Xu J."/>
            <person name="Bruns T."/>
            <person name="Baldrian P."/>
            <person name="Vilgalys R."/>
            <person name="Henrissat B."/>
            <person name="Grigoriev I.V."/>
            <person name="Hibbett D."/>
            <person name="Nagy L.G."/>
            <person name="Martin F.M."/>
        </authorList>
    </citation>
    <scope>NUCLEOTIDE SEQUENCE</scope>
    <source>
        <strain evidence="1">P2</strain>
    </source>
</reference>
<accession>A0ACB6ZT86</accession>
<organism evidence="1 2">
    <name type="scientific">Thelephora ganbajun</name>
    <name type="common">Ganba fungus</name>
    <dbReference type="NCBI Taxonomy" id="370292"/>
    <lineage>
        <taxon>Eukaryota</taxon>
        <taxon>Fungi</taxon>
        <taxon>Dikarya</taxon>
        <taxon>Basidiomycota</taxon>
        <taxon>Agaricomycotina</taxon>
        <taxon>Agaricomycetes</taxon>
        <taxon>Thelephorales</taxon>
        <taxon>Thelephoraceae</taxon>
        <taxon>Thelephora</taxon>
    </lineage>
</organism>
<dbReference type="EMBL" id="MU117967">
    <property type="protein sequence ID" value="KAF9652739.1"/>
    <property type="molecule type" value="Genomic_DNA"/>
</dbReference>
<evidence type="ECO:0000313" key="1">
    <source>
        <dbReference type="EMBL" id="KAF9652739.1"/>
    </source>
</evidence>
<evidence type="ECO:0000313" key="2">
    <source>
        <dbReference type="Proteomes" id="UP000886501"/>
    </source>
</evidence>
<proteinExistence type="predicted"/>
<dbReference type="Proteomes" id="UP000886501">
    <property type="component" value="Unassembled WGS sequence"/>
</dbReference>
<gene>
    <name evidence="1" type="ORF">BDM02DRAFT_3108835</name>
</gene>
<keyword evidence="2" id="KW-1185">Reference proteome</keyword>
<comment type="caution">
    <text evidence="1">The sequence shown here is derived from an EMBL/GenBank/DDBJ whole genome shotgun (WGS) entry which is preliminary data.</text>
</comment>
<name>A0ACB6ZT86_THEGA</name>